<dbReference type="InterPro" id="IPR014710">
    <property type="entry name" value="RmlC-like_jellyroll"/>
</dbReference>
<dbReference type="SMART" id="SM00100">
    <property type="entry name" value="cNMP"/>
    <property type="match status" value="1"/>
</dbReference>
<dbReference type="InterPro" id="IPR036390">
    <property type="entry name" value="WH_DNA-bd_sf"/>
</dbReference>
<evidence type="ECO:0000256" key="1">
    <source>
        <dbReference type="ARBA" id="ARBA00023015"/>
    </source>
</evidence>
<proteinExistence type="predicted"/>
<dbReference type="CDD" id="cd00092">
    <property type="entry name" value="HTH_CRP"/>
    <property type="match status" value="1"/>
</dbReference>
<gene>
    <name evidence="7" type="ORF">DES38_101193</name>
</gene>
<dbReference type="Pfam" id="PF13545">
    <property type="entry name" value="HTH_Crp_2"/>
    <property type="match status" value="1"/>
</dbReference>
<dbReference type="PANTHER" id="PTHR24567:SF74">
    <property type="entry name" value="HTH-TYPE TRANSCRIPTIONAL REGULATOR ARCR"/>
    <property type="match status" value="1"/>
</dbReference>
<keyword evidence="8" id="KW-1185">Reference proteome</keyword>
<evidence type="ECO:0000259" key="5">
    <source>
        <dbReference type="PROSITE" id="PS50042"/>
    </source>
</evidence>
<dbReference type="GO" id="GO:0005829">
    <property type="term" value="C:cytosol"/>
    <property type="evidence" value="ECO:0007669"/>
    <property type="project" value="TreeGrafter"/>
</dbReference>
<dbReference type="InterPro" id="IPR018335">
    <property type="entry name" value="Tscrpt_reg_HTH_Crp-type_CS"/>
</dbReference>
<dbReference type="RefSeq" id="WP_110250206.1">
    <property type="nucleotide sequence ID" value="NZ_QJJR01000001.1"/>
</dbReference>
<dbReference type="SUPFAM" id="SSF46785">
    <property type="entry name" value="Winged helix' DNA-binding domain"/>
    <property type="match status" value="1"/>
</dbReference>
<dbReference type="SUPFAM" id="SSF51206">
    <property type="entry name" value="cAMP-binding domain-like"/>
    <property type="match status" value="1"/>
</dbReference>
<dbReference type="GO" id="GO:0003677">
    <property type="term" value="F:DNA binding"/>
    <property type="evidence" value="ECO:0007669"/>
    <property type="project" value="UniProtKB-KW"/>
</dbReference>
<dbReference type="InterPro" id="IPR018490">
    <property type="entry name" value="cNMP-bd_dom_sf"/>
</dbReference>
<evidence type="ECO:0000313" key="8">
    <source>
        <dbReference type="Proteomes" id="UP000247922"/>
    </source>
</evidence>
<dbReference type="CDD" id="cd00038">
    <property type="entry name" value="CAP_ED"/>
    <property type="match status" value="1"/>
</dbReference>
<keyword evidence="2" id="KW-0238">DNA-binding</keyword>
<comment type="caution">
    <text evidence="7">The sequence shown here is derived from an EMBL/GenBank/DDBJ whole genome shotgun (WGS) entry which is preliminary data.</text>
</comment>
<sequence length="231" mass="26270">MVKVNHLKAATARYFATPDHTLHIKKGQFLFRQQDIVSDLYLIRQGHVIINKMTPDGRELTLRILGPGDLIEEVFMQEEATHRYLVDAKATEATVLFVYPQGQLRQTLASDAEALVDILQYSQLNNQKDQTKFRDLILHGKKGALYSTLIRLTNSYGIKQADGILIDHLLTNQELANFCATSRESVNRLLSPLKKQQIISERDGKLVIHDLDYLKKVINCENCPIVLCTIN</sequence>
<dbReference type="GO" id="GO:0003700">
    <property type="term" value="F:DNA-binding transcription factor activity"/>
    <property type="evidence" value="ECO:0007669"/>
    <property type="project" value="InterPro"/>
</dbReference>
<dbReference type="InterPro" id="IPR036388">
    <property type="entry name" value="WH-like_DNA-bd_sf"/>
</dbReference>
<dbReference type="SMART" id="SM00419">
    <property type="entry name" value="HTH_CRP"/>
    <property type="match status" value="1"/>
</dbReference>
<dbReference type="Pfam" id="PF00027">
    <property type="entry name" value="cNMP_binding"/>
    <property type="match status" value="1"/>
</dbReference>
<reference evidence="7 8" key="1">
    <citation type="submission" date="2018-05" db="EMBL/GenBank/DDBJ databases">
        <title>Genomic Encyclopedia of Type Strains, Phase IV (KMG-IV): sequencing the most valuable type-strain genomes for metagenomic binning, comparative biology and taxonomic classification.</title>
        <authorList>
            <person name="Goeker M."/>
        </authorList>
    </citation>
    <scope>NUCLEOTIDE SEQUENCE [LARGE SCALE GENOMIC DNA]</scope>
    <source>
        <strain evidence="7 8">DSM 22440</strain>
    </source>
</reference>
<dbReference type="Gene3D" id="1.10.10.10">
    <property type="entry name" value="Winged helix-like DNA-binding domain superfamily/Winged helix DNA-binding domain"/>
    <property type="match status" value="1"/>
</dbReference>
<keyword evidence="3" id="KW-0010">Activator</keyword>
<name>A0A2V3WDZ5_9BACI</name>
<evidence type="ECO:0000313" key="7">
    <source>
        <dbReference type="EMBL" id="PXW93110.1"/>
    </source>
</evidence>
<evidence type="ECO:0000259" key="6">
    <source>
        <dbReference type="PROSITE" id="PS51063"/>
    </source>
</evidence>
<dbReference type="PROSITE" id="PS50042">
    <property type="entry name" value="CNMP_BINDING_3"/>
    <property type="match status" value="1"/>
</dbReference>
<feature type="domain" description="HTH crp-type" evidence="6">
    <location>
        <begin position="139"/>
        <end position="212"/>
    </location>
</feature>
<feature type="domain" description="Cyclic nucleotide-binding" evidence="5">
    <location>
        <begin position="23"/>
        <end position="83"/>
    </location>
</feature>
<dbReference type="Proteomes" id="UP000247922">
    <property type="component" value="Unassembled WGS sequence"/>
</dbReference>
<evidence type="ECO:0000256" key="2">
    <source>
        <dbReference type="ARBA" id="ARBA00023125"/>
    </source>
</evidence>
<dbReference type="InterPro" id="IPR050397">
    <property type="entry name" value="Env_Response_Regulators"/>
</dbReference>
<dbReference type="OrthoDB" id="9810708at2"/>
<accession>A0A2V3WDZ5</accession>
<dbReference type="InterPro" id="IPR000595">
    <property type="entry name" value="cNMP-bd_dom"/>
</dbReference>
<dbReference type="AlphaFoldDB" id="A0A2V3WDZ5"/>
<evidence type="ECO:0000256" key="3">
    <source>
        <dbReference type="ARBA" id="ARBA00023159"/>
    </source>
</evidence>
<dbReference type="PROSITE" id="PS51063">
    <property type="entry name" value="HTH_CRP_2"/>
    <property type="match status" value="1"/>
</dbReference>
<organism evidence="7 8">
    <name type="scientific">Streptohalobacillus salinus</name>
    <dbReference type="NCBI Taxonomy" id="621096"/>
    <lineage>
        <taxon>Bacteria</taxon>
        <taxon>Bacillati</taxon>
        <taxon>Bacillota</taxon>
        <taxon>Bacilli</taxon>
        <taxon>Bacillales</taxon>
        <taxon>Bacillaceae</taxon>
        <taxon>Streptohalobacillus</taxon>
    </lineage>
</organism>
<protein>
    <submittedName>
        <fullName evidence="7">CRP/FNR family transcriptional regulator</fullName>
    </submittedName>
</protein>
<dbReference type="EMBL" id="QJJR01000001">
    <property type="protein sequence ID" value="PXW93110.1"/>
    <property type="molecule type" value="Genomic_DNA"/>
</dbReference>
<evidence type="ECO:0000256" key="4">
    <source>
        <dbReference type="ARBA" id="ARBA00023163"/>
    </source>
</evidence>
<keyword evidence="4" id="KW-0804">Transcription</keyword>
<dbReference type="PROSITE" id="PS00042">
    <property type="entry name" value="HTH_CRP_1"/>
    <property type="match status" value="1"/>
</dbReference>
<dbReference type="InterPro" id="IPR012318">
    <property type="entry name" value="HTH_CRP"/>
</dbReference>
<dbReference type="PANTHER" id="PTHR24567">
    <property type="entry name" value="CRP FAMILY TRANSCRIPTIONAL REGULATORY PROTEIN"/>
    <property type="match status" value="1"/>
</dbReference>
<keyword evidence="1" id="KW-0805">Transcription regulation</keyword>
<dbReference type="Gene3D" id="2.60.120.10">
    <property type="entry name" value="Jelly Rolls"/>
    <property type="match status" value="1"/>
</dbReference>